<dbReference type="PANTHER" id="PTHR43649">
    <property type="entry name" value="ARABINOSE-BINDING PROTEIN-RELATED"/>
    <property type="match status" value="1"/>
</dbReference>
<proteinExistence type="predicted"/>
<dbReference type="SUPFAM" id="SSF53850">
    <property type="entry name" value="Periplasmic binding protein-like II"/>
    <property type="match status" value="1"/>
</dbReference>
<evidence type="ECO:0000313" key="2">
    <source>
        <dbReference type="EMBL" id="RGC31231.1"/>
    </source>
</evidence>
<sequence>MKKKMISAVLALVMLGSLTACGSTGKEEDAATDGAKADEPVKLKILTEFDPQTLGEEYLATFDEVADELGYEIDVERVDTETYKTKIRVALQGNELPDVFFTWGDSYTQPFLDADALYPIDDALQEFDAKLYPTYAVPYEDGHMYTVPHQANGTYMTFYNKKVFEKLGMDVPTNWDELLAVVDKCNEQGIYALGLGNKDRWEGDLFYNEMVLREDTDAYNRAMDGDGAFTDEAFKNAAEKVETLVQKGAFQKGYMQATTSEVIEMFRADQIAMYPVGSWMLSTMIAGDLAEKTGYMMFPATGAAEEVETATTCMSGNLPQGLVASASSQFPEEAARFIVRYGQKINDINVKKGNIGFMETDVKPEGEVHEILKQYEEDFKNYKIMQTWWFSLVDAKIGEPMRDLSHQQFAGQIEVDDFLKELNTIMKQ</sequence>
<evidence type="ECO:0000313" key="3">
    <source>
        <dbReference type="Proteomes" id="UP000261111"/>
    </source>
</evidence>
<dbReference type="InterPro" id="IPR006059">
    <property type="entry name" value="SBP"/>
</dbReference>
<dbReference type="InterPro" id="IPR050490">
    <property type="entry name" value="Bact_solute-bd_prot1"/>
</dbReference>
<dbReference type="GeneID" id="93332370"/>
<protein>
    <submittedName>
        <fullName evidence="2">Extracellular solute-binding protein</fullName>
    </submittedName>
</protein>
<dbReference type="PROSITE" id="PS51257">
    <property type="entry name" value="PROKAR_LIPOPROTEIN"/>
    <property type="match status" value="1"/>
</dbReference>
<feature type="chain" id="PRO_5039686694" evidence="1">
    <location>
        <begin position="23"/>
        <end position="428"/>
    </location>
</feature>
<gene>
    <name evidence="2" type="ORF">DWX41_12700</name>
</gene>
<name>A0A3E2WW12_9FIRM</name>
<dbReference type="AlphaFoldDB" id="A0A3E2WW12"/>
<evidence type="ECO:0000256" key="1">
    <source>
        <dbReference type="SAM" id="SignalP"/>
    </source>
</evidence>
<dbReference type="Proteomes" id="UP000261111">
    <property type="component" value="Unassembled WGS sequence"/>
</dbReference>
<feature type="signal peptide" evidence="1">
    <location>
        <begin position="1"/>
        <end position="22"/>
    </location>
</feature>
<dbReference type="EMBL" id="QVIA01000013">
    <property type="protein sequence ID" value="RGC31231.1"/>
    <property type="molecule type" value="Genomic_DNA"/>
</dbReference>
<accession>A0A3E2WW12</accession>
<dbReference type="Gene3D" id="3.40.190.10">
    <property type="entry name" value="Periplasmic binding protein-like II"/>
    <property type="match status" value="2"/>
</dbReference>
<dbReference type="RefSeq" id="WP_025654463.1">
    <property type="nucleotide sequence ID" value="NZ_QVIA01000013.1"/>
</dbReference>
<reference evidence="2 3" key="1">
    <citation type="submission" date="2018-08" db="EMBL/GenBank/DDBJ databases">
        <title>A genome reference for cultivated species of the human gut microbiota.</title>
        <authorList>
            <person name="Zou Y."/>
            <person name="Xue W."/>
            <person name="Luo G."/>
        </authorList>
    </citation>
    <scope>NUCLEOTIDE SEQUENCE [LARGE SCALE GENOMIC DNA]</scope>
    <source>
        <strain evidence="2 3">AF19-21</strain>
    </source>
</reference>
<dbReference type="Pfam" id="PF01547">
    <property type="entry name" value="SBP_bac_1"/>
    <property type="match status" value="1"/>
</dbReference>
<organism evidence="2 3">
    <name type="scientific">Hungatella hathewayi</name>
    <dbReference type="NCBI Taxonomy" id="154046"/>
    <lineage>
        <taxon>Bacteria</taxon>
        <taxon>Bacillati</taxon>
        <taxon>Bacillota</taxon>
        <taxon>Clostridia</taxon>
        <taxon>Lachnospirales</taxon>
        <taxon>Lachnospiraceae</taxon>
        <taxon>Hungatella</taxon>
    </lineage>
</organism>
<comment type="caution">
    <text evidence="2">The sequence shown here is derived from an EMBL/GenBank/DDBJ whole genome shotgun (WGS) entry which is preliminary data.</text>
</comment>
<keyword evidence="1" id="KW-0732">Signal</keyword>